<reference evidence="10 11" key="1">
    <citation type="journal article" date="2024" name="bioRxiv">
        <title>A reference genome for Trichogramma kaykai: A tiny desert-dwelling parasitoid wasp with competing sex-ratio distorters.</title>
        <authorList>
            <person name="Culotta J."/>
            <person name="Lindsey A.R."/>
        </authorList>
    </citation>
    <scope>NUCLEOTIDE SEQUENCE [LARGE SCALE GENOMIC DNA]</scope>
    <source>
        <strain evidence="10 11">KSX58</strain>
    </source>
</reference>
<keyword evidence="5" id="KW-0833">Ubl conjugation pathway</keyword>
<feature type="region of interest" description="Disordered" evidence="8">
    <location>
        <begin position="478"/>
        <end position="513"/>
    </location>
</feature>
<dbReference type="EC" id="3.4.19.12" evidence="3"/>
<accession>A0ABD2X5S6</accession>
<evidence type="ECO:0000256" key="3">
    <source>
        <dbReference type="ARBA" id="ARBA00012759"/>
    </source>
</evidence>
<evidence type="ECO:0000256" key="6">
    <source>
        <dbReference type="ARBA" id="ARBA00022801"/>
    </source>
</evidence>
<dbReference type="InterPro" id="IPR018200">
    <property type="entry name" value="USP_CS"/>
</dbReference>
<proteinExistence type="inferred from homology"/>
<dbReference type="PANTHER" id="PTHR24006">
    <property type="entry name" value="UBIQUITIN CARBOXYL-TERMINAL HYDROLASE"/>
    <property type="match status" value="1"/>
</dbReference>
<evidence type="ECO:0000256" key="8">
    <source>
        <dbReference type="SAM" id="MobiDB-lite"/>
    </source>
</evidence>
<evidence type="ECO:0000256" key="4">
    <source>
        <dbReference type="ARBA" id="ARBA00022670"/>
    </source>
</evidence>
<dbReference type="Pfam" id="PF00443">
    <property type="entry name" value="UCH"/>
    <property type="match status" value="1"/>
</dbReference>
<dbReference type="FunFam" id="3.90.70.10:FF:000092">
    <property type="entry name" value="Ubiquitin carboxyl-terminal hydrolase"/>
    <property type="match status" value="1"/>
</dbReference>
<comment type="catalytic activity">
    <reaction evidence="1">
        <text>Thiol-dependent hydrolysis of ester, thioester, amide, peptide and isopeptide bonds formed by the C-terminal Gly of ubiquitin (a 76-residue protein attached to proteins as an intracellular targeting signal).</text>
        <dbReference type="EC" id="3.4.19.12"/>
    </reaction>
</comment>
<keyword evidence="7" id="KW-0788">Thiol protease</keyword>
<organism evidence="10 11">
    <name type="scientific">Trichogramma kaykai</name>
    <dbReference type="NCBI Taxonomy" id="54128"/>
    <lineage>
        <taxon>Eukaryota</taxon>
        <taxon>Metazoa</taxon>
        <taxon>Ecdysozoa</taxon>
        <taxon>Arthropoda</taxon>
        <taxon>Hexapoda</taxon>
        <taxon>Insecta</taxon>
        <taxon>Pterygota</taxon>
        <taxon>Neoptera</taxon>
        <taxon>Endopterygota</taxon>
        <taxon>Hymenoptera</taxon>
        <taxon>Apocrita</taxon>
        <taxon>Proctotrupomorpha</taxon>
        <taxon>Chalcidoidea</taxon>
        <taxon>Trichogrammatidae</taxon>
        <taxon>Trichogramma</taxon>
    </lineage>
</organism>
<dbReference type="Proteomes" id="UP001627154">
    <property type="component" value="Unassembled WGS sequence"/>
</dbReference>
<comment type="caution">
    <text evidence="10">The sequence shown here is derived from an EMBL/GenBank/DDBJ whole genome shotgun (WGS) entry which is preliminary data.</text>
</comment>
<feature type="compositionally biased region" description="Basic and acidic residues" evidence="8">
    <location>
        <begin position="397"/>
        <end position="406"/>
    </location>
</feature>
<keyword evidence="4" id="KW-0645">Protease</keyword>
<keyword evidence="11" id="KW-1185">Reference proteome</keyword>
<dbReference type="GO" id="GO:0006508">
    <property type="term" value="P:proteolysis"/>
    <property type="evidence" value="ECO:0007669"/>
    <property type="project" value="UniProtKB-KW"/>
</dbReference>
<dbReference type="EMBL" id="JBJJXI010000054">
    <property type="protein sequence ID" value="KAL3400091.1"/>
    <property type="molecule type" value="Genomic_DNA"/>
</dbReference>
<evidence type="ECO:0000256" key="2">
    <source>
        <dbReference type="ARBA" id="ARBA00005427"/>
    </source>
</evidence>
<feature type="compositionally biased region" description="Basic and acidic residues" evidence="8">
    <location>
        <begin position="486"/>
        <end position="496"/>
    </location>
</feature>
<dbReference type="InterPro" id="IPR050164">
    <property type="entry name" value="Peptidase_C19"/>
</dbReference>
<dbReference type="SUPFAM" id="SSF54001">
    <property type="entry name" value="Cysteine proteinases"/>
    <property type="match status" value="1"/>
</dbReference>
<name>A0ABD2X5S6_9HYME</name>
<evidence type="ECO:0000256" key="1">
    <source>
        <dbReference type="ARBA" id="ARBA00000707"/>
    </source>
</evidence>
<feature type="compositionally biased region" description="Polar residues" evidence="8">
    <location>
        <begin position="387"/>
        <end position="396"/>
    </location>
</feature>
<sequence>MKKLMLVKNLQDIQFLDFSDLDNHTRNELVDLLRPNNETSEGLKLPWPVPVEQQPIYQQPMMYQTVPETHEETPKLCYPYEVDPTFIKYENQATNQSSLYMPVPNMMQYTQQVMPVYQSEWQHHINNMPTEPQNYLPYNQELPGMYIPYSEHREMPPMRENNGRRRGSGRQHKNYSRNMNHNTQDIQNAFINEHNQYAMGLPAHPSYMYMQEQQVAHPAPNHPVFYPPQTMYQPLTQPNHRVEYMSPVYHPPSTHKFNRQSNANQMNGDAKVTNHKSYDRKIQKQSNLLPEMQIDVQPNVLHDLQSEMQLNLQQDLQQVAQRDVPQITCDVQPIVQQDVQRDVQPIAQTDSKSNVHLNVQGNVQNSSAMIIVNADLPLTENCRESKNSLNPENSLPKSEDNCSKSEATDDTLVINKNNKFLTASTVEYVEQNNKEVSDLPAAALSKEQCSITDTKITDHKEASVLVEPKLEQVKEEKKVQITGPQKTEKTLSDKNNEVPATVETKTSSEPPKPAFSWAELVKKPNGLSGSENIHSKPAPLVNSNVNKASIPPDVNDKNKTIRKNVQQTKRQTENTERVQTENKPKPISTPTNLNDKSSKHYDEPISYRMGEFLLTYELNKQTVSFLPRGLTNRSNYCYINSILQALLACPPFYNLLMAMPYNKSMSKNSRSPLIDNMIKFAREFSPLPEGARLGRRDRTHKKLEDAADIQSGVPFEPSYIYSTMRNTSTAGSFSVEGRQEDAEEFLSCLLNNLGDEMLELMKLADNNEQKPAECTKPTADTATSDNPEDPDEWKIMGPKNKGSITRSTDFGRTPLSDIFRGQIRSRVSRGAELSDYVQPFYTLQLEIEKADSVKTALELLVGKDPLEGMTCSKTKQKIEAWKQVTLEDLPVILILHLKWFDYNLDGCSKILKSVEFPIDLKIDSKIMSAPARPKLNSKQKQYKLFAVTYHDGKEATKGHYITDAFHVGYGGWVRYDDSSLKGVSEFSVLNPQSPRVPYLLYYRRCDTIGNSQTNISKTR</sequence>
<gene>
    <name evidence="10" type="ORF">TKK_006697</name>
</gene>
<feature type="region of interest" description="Disordered" evidence="8">
    <location>
        <begin position="153"/>
        <end position="178"/>
    </location>
</feature>
<evidence type="ECO:0000256" key="7">
    <source>
        <dbReference type="ARBA" id="ARBA00022807"/>
    </source>
</evidence>
<dbReference type="InterPro" id="IPR001394">
    <property type="entry name" value="Peptidase_C19_UCH"/>
</dbReference>
<evidence type="ECO:0000256" key="5">
    <source>
        <dbReference type="ARBA" id="ARBA00022786"/>
    </source>
</evidence>
<protein>
    <recommendedName>
        <fullName evidence="3">ubiquitinyl hydrolase 1</fullName>
        <ecNumber evidence="3">3.4.19.12</ecNumber>
    </recommendedName>
</protein>
<dbReference type="PROSITE" id="PS50235">
    <property type="entry name" value="USP_3"/>
    <property type="match status" value="1"/>
</dbReference>
<feature type="compositionally biased region" description="Basic and acidic residues" evidence="8">
    <location>
        <begin position="570"/>
        <end position="584"/>
    </location>
</feature>
<evidence type="ECO:0000313" key="10">
    <source>
        <dbReference type="EMBL" id="KAL3400091.1"/>
    </source>
</evidence>
<dbReference type="InterPro" id="IPR038765">
    <property type="entry name" value="Papain-like_cys_pep_sf"/>
</dbReference>
<feature type="region of interest" description="Disordered" evidence="8">
    <location>
        <begin position="768"/>
        <end position="807"/>
    </location>
</feature>
<dbReference type="GO" id="GO:0004843">
    <property type="term" value="F:cysteine-type deubiquitinase activity"/>
    <property type="evidence" value="ECO:0007669"/>
    <property type="project" value="UniProtKB-EC"/>
</dbReference>
<dbReference type="PANTHER" id="PTHR24006:SF687">
    <property type="entry name" value="UBIQUITIN CARBOXYL-TERMINAL HYDROLASE 10"/>
    <property type="match status" value="1"/>
</dbReference>
<feature type="domain" description="USP" evidence="9">
    <location>
        <begin position="628"/>
        <end position="1005"/>
    </location>
</feature>
<evidence type="ECO:0000259" key="9">
    <source>
        <dbReference type="PROSITE" id="PS50235"/>
    </source>
</evidence>
<dbReference type="InterPro" id="IPR028889">
    <property type="entry name" value="USP"/>
</dbReference>
<dbReference type="PROSITE" id="PS00973">
    <property type="entry name" value="USP_2"/>
    <property type="match status" value="1"/>
</dbReference>
<comment type="similarity">
    <text evidence="2">Belongs to the peptidase C19 family. USP10 subfamily.</text>
</comment>
<feature type="region of interest" description="Disordered" evidence="8">
    <location>
        <begin position="531"/>
        <end position="599"/>
    </location>
</feature>
<evidence type="ECO:0000313" key="11">
    <source>
        <dbReference type="Proteomes" id="UP001627154"/>
    </source>
</evidence>
<feature type="compositionally biased region" description="Basic residues" evidence="8">
    <location>
        <begin position="164"/>
        <end position="175"/>
    </location>
</feature>
<feature type="region of interest" description="Disordered" evidence="8">
    <location>
        <begin position="385"/>
        <end position="406"/>
    </location>
</feature>
<feature type="compositionally biased region" description="Basic and acidic residues" evidence="8">
    <location>
        <begin position="153"/>
        <end position="163"/>
    </location>
</feature>
<dbReference type="AlphaFoldDB" id="A0ABD2X5S6"/>
<keyword evidence="6" id="KW-0378">Hydrolase</keyword>
<dbReference type="Gene3D" id="3.90.70.10">
    <property type="entry name" value="Cysteine proteinases"/>
    <property type="match status" value="1"/>
</dbReference>